<dbReference type="EMBL" id="KZ819898">
    <property type="protein sequence ID" value="PWN50777.1"/>
    <property type="molecule type" value="Genomic_DNA"/>
</dbReference>
<evidence type="ECO:0000313" key="2">
    <source>
        <dbReference type="Proteomes" id="UP000245626"/>
    </source>
</evidence>
<reference evidence="1 2" key="1">
    <citation type="journal article" date="2018" name="Mol. Biol. Evol.">
        <title>Broad Genomic Sampling Reveals a Smut Pathogenic Ancestry of the Fungal Clade Ustilaginomycotina.</title>
        <authorList>
            <person name="Kijpornyongpan T."/>
            <person name="Mondo S.J."/>
            <person name="Barry K."/>
            <person name="Sandor L."/>
            <person name="Lee J."/>
            <person name="Lipzen A."/>
            <person name="Pangilinan J."/>
            <person name="LaButti K."/>
            <person name="Hainaut M."/>
            <person name="Henrissat B."/>
            <person name="Grigoriev I.V."/>
            <person name="Spatafora J.W."/>
            <person name="Aime M.C."/>
        </authorList>
    </citation>
    <scope>NUCLEOTIDE SEQUENCE [LARGE SCALE GENOMIC DNA]</scope>
    <source>
        <strain evidence="1 2">SA 807</strain>
    </source>
</reference>
<dbReference type="Proteomes" id="UP000245626">
    <property type="component" value="Unassembled WGS sequence"/>
</dbReference>
<proteinExistence type="predicted"/>
<sequence length="565" mass="62450">MERVWLSRLGHHLNVIANPTRRCRGTFRADRCNDGVGHRSLSSCLYGGSDPARRHRKVQRVGVGRGGKQRPFSARLSINPILGSKGSSPYRYSVQEVESAINSDREARLGGPKKGDKVVVAMSGGVDSSVTALLLAQQDFDLRAVFMRNWSTLEEGDSFEPGSGGSSGCEWQEDWNDVQNVCRHLGGIPVEMIDLSKEYWVHVFEPALGDWETGTTPNPDVDCNREIKFGKLMDRLLGPPKSPSLETMTPSSEPKTWLATGHYAEVGWYVDPETGISRPKLMRAKDRSKDQTYYLSSVKEERLSSAHFPLAPFLKAEVREMAIKNQLPTARRKESMGICFVGNRGKRSGFAEGFLEDYIENKPGDIVDDRGNVVGRHRGLHSFTVGQSARIPGAKSKYLVARKERESNSIVVVQGKDHAMLNCVSLTVEKMNWIWSQPPSELSADSEEGPLDPSNELCREHPLQVTRGGEGGQASDHIDPVPIGSKGLRVKAQVRHRQDQVDCTIFNVVPSSSSTQGSRYRVEFDQSLGSVATGQVAAFWRGDWCLGSGVISHVETMWDRSNGLG</sequence>
<name>A0ACD0NYB0_9BASI</name>
<keyword evidence="2" id="KW-1185">Reference proteome</keyword>
<protein>
    <submittedName>
        <fullName evidence="1">Uncharacterized protein</fullName>
    </submittedName>
</protein>
<gene>
    <name evidence="1" type="ORF">IE53DRAFT_386899</name>
</gene>
<evidence type="ECO:0000313" key="1">
    <source>
        <dbReference type="EMBL" id="PWN50777.1"/>
    </source>
</evidence>
<accession>A0ACD0NYB0</accession>
<organism evidence="1 2">
    <name type="scientific">Violaceomyces palustris</name>
    <dbReference type="NCBI Taxonomy" id="1673888"/>
    <lineage>
        <taxon>Eukaryota</taxon>
        <taxon>Fungi</taxon>
        <taxon>Dikarya</taxon>
        <taxon>Basidiomycota</taxon>
        <taxon>Ustilaginomycotina</taxon>
        <taxon>Ustilaginomycetes</taxon>
        <taxon>Violaceomycetales</taxon>
        <taxon>Violaceomycetaceae</taxon>
        <taxon>Violaceomyces</taxon>
    </lineage>
</organism>